<reference evidence="2 3" key="1">
    <citation type="submission" date="2018-06" db="EMBL/GenBank/DDBJ databases">
        <authorList>
            <consortium name="Pathogen Informatics"/>
            <person name="Doyle S."/>
        </authorList>
    </citation>
    <scope>NUCLEOTIDE SEQUENCE [LARGE SCALE GENOMIC DNA]</scope>
    <source>
        <strain evidence="2 3">NCTC6133</strain>
    </source>
</reference>
<feature type="domain" description="LysR substrate-binding" evidence="1">
    <location>
        <begin position="1"/>
        <end position="83"/>
    </location>
</feature>
<sequence length="87" mass="10037">MRLIVSREHRLAKYETVKLEDLAGEDFILFNKDFYLNDKIIENAKNVGFVPNTVAQISQWHVIEDLVTNELGISILPTSISEQLMEM</sequence>
<dbReference type="EMBL" id="UHAP01000001">
    <property type="protein sequence ID" value="SUK61424.1"/>
    <property type="molecule type" value="Genomic_DNA"/>
</dbReference>
<dbReference type="Gene3D" id="3.40.190.10">
    <property type="entry name" value="Periplasmic binding protein-like II"/>
    <property type="match status" value="1"/>
</dbReference>
<organism evidence="2 3">
    <name type="scientific">Staphylococcus aureus</name>
    <dbReference type="NCBI Taxonomy" id="1280"/>
    <lineage>
        <taxon>Bacteria</taxon>
        <taxon>Bacillati</taxon>
        <taxon>Bacillota</taxon>
        <taxon>Bacilli</taxon>
        <taxon>Bacillales</taxon>
        <taxon>Staphylococcaceae</taxon>
        <taxon>Staphylococcus</taxon>
    </lineage>
</organism>
<accession>A0A380DYC6</accession>
<dbReference type="GO" id="GO:0005829">
    <property type="term" value="C:cytosol"/>
    <property type="evidence" value="ECO:0007669"/>
    <property type="project" value="TreeGrafter"/>
</dbReference>
<dbReference type="InterPro" id="IPR005119">
    <property type="entry name" value="LysR_subst-bd"/>
</dbReference>
<dbReference type="PANTHER" id="PTHR30419">
    <property type="entry name" value="HTH-TYPE TRANSCRIPTIONAL REGULATOR YBHD"/>
    <property type="match status" value="1"/>
</dbReference>
<dbReference type="GO" id="GO:0006355">
    <property type="term" value="P:regulation of DNA-templated transcription"/>
    <property type="evidence" value="ECO:0007669"/>
    <property type="project" value="TreeGrafter"/>
</dbReference>
<dbReference type="InterPro" id="IPR050950">
    <property type="entry name" value="HTH-type_LysR_regulators"/>
</dbReference>
<proteinExistence type="predicted"/>
<dbReference type="Proteomes" id="UP000255091">
    <property type="component" value="Unassembled WGS sequence"/>
</dbReference>
<evidence type="ECO:0000313" key="2">
    <source>
        <dbReference type="EMBL" id="SUK61424.1"/>
    </source>
</evidence>
<dbReference type="AlphaFoldDB" id="A0A380DYC6"/>
<dbReference type="Pfam" id="PF03466">
    <property type="entry name" value="LysR_substrate"/>
    <property type="match status" value="1"/>
</dbReference>
<gene>
    <name evidence="2" type="primary">cidR_1</name>
    <name evidence="2" type="ORF">NCTC6133_03415</name>
</gene>
<evidence type="ECO:0000259" key="1">
    <source>
        <dbReference type="Pfam" id="PF03466"/>
    </source>
</evidence>
<dbReference type="SUPFAM" id="SSF53850">
    <property type="entry name" value="Periplasmic binding protein-like II"/>
    <property type="match status" value="1"/>
</dbReference>
<dbReference type="PANTHER" id="PTHR30419:SF8">
    <property type="entry name" value="NITROGEN ASSIMILATION TRANSCRIPTIONAL ACTIVATOR-RELATED"/>
    <property type="match status" value="1"/>
</dbReference>
<evidence type="ECO:0000313" key="3">
    <source>
        <dbReference type="Proteomes" id="UP000255091"/>
    </source>
</evidence>
<protein>
    <submittedName>
        <fullName evidence="2">LysR family regulatory protein CidR</fullName>
    </submittedName>
</protein>
<name>A0A380DYC6_STAAU</name>